<accession>A0A366L8U1</accession>
<gene>
    <name evidence="2" type="ORF">DRW42_04540</name>
</gene>
<feature type="transmembrane region" description="Helical" evidence="1">
    <location>
        <begin position="368"/>
        <end position="384"/>
    </location>
</feature>
<feature type="transmembrane region" description="Helical" evidence="1">
    <location>
        <begin position="338"/>
        <end position="356"/>
    </location>
</feature>
<name>A0A366L8U1_9SPHI</name>
<evidence type="ECO:0000313" key="3">
    <source>
        <dbReference type="Proteomes" id="UP000252081"/>
    </source>
</evidence>
<feature type="transmembrane region" description="Helical" evidence="1">
    <location>
        <begin position="228"/>
        <end position="250"/>
    </location>
</feature>
<dbReference type="EMBL" id="QNQU01000003">
    <property type="protein sequence ID" value="RBQ10301.1"/>
    <property type="molecule type" value="Genomic_DNA"/>
</dbReference>
<dbReference type="OrthoDB" id="734052at2"/>
<sequence length="469" mass="54926">MTSIFSNQQQKAINFIWVLGIIIAILQISNYFINNYGPETPFYNYLWETQNWFLESLVFAWYFYRNKLITKGIIIQVLFMPYYIFKSDWAGFLDYHLEIENSEQIYTIVNFATFIIPLILFTIFYYRAEIKPAGTSKIKAIITQFVFTFIFSYILSSDPDSLYNFVGGIVGTSLYQKDIAVCAIFLLIAFKTVSVLIAFFYLSNRIYNLKELVNPIDVQPISAHFFKWGFLISYPILLLLIVEMGVSVFTMSFSSSGLKIPTVLNVVSGLIFLFITARFFANLIQFRNYTLKNYFGVINAFSVLPVLNLAPFFLLIFAKINTAPISNYIQSLKQKRNIHLAIYCALLVVYYVYQYFSKEKEIRDFSVFYKLIVFVISIILLARFKLSTKIVPFLAVAVLYFSEIKDLFDFTDGFLSFLKNKIISFVWLGTLATFILYYVTDYILHKCFYTEYFEQNDEDKFKAYIERFQ</sequence>
<organism evidence="2 3">
    <name type="scientific">Pedobacter miscanthi</name>
    <dbReference type="NCBI Taxonomy" id="2259170"/>
    <lineage>
        <taxon>Bacteria</taxon>
        <taxon>Pseudomonadati</taxon>
        <taxon>Bacteroidota</taxon>
        <taxon>Sphingobacteriia</taxon>
        <taxon>Sphingobacteriales</taxon>
        <taxon>Sphingobacteriaceae</taxon>
        <taxon>Pedobacter</taxon>
    </lineage>
</organism>
<keyword evidence="1" id="KW-0812">Transmembrane</keyword>
<feature type="transmembrane region" description="Helical" evidence="1">
    <location>
        <begin position="293"/>
        <end position="318"/>
    </location>
</feature>
<evidence type="ECO:0000256" key="1">
    <source>
        <dbReference type="SAM" id="Phobius"/>
    </source>
</evidence>
<evidence type="ECO:0000313" key="2">
    <source>
        <dbReference type="EMBL" id="RBQ10301.1"/>
    </source>
</evidence>
<feature type="transmembrane region" description="Helical" evidence="1">
    <location>
        <begin position="105"/>
        <end position="126"/>
    </location>
</feature>
<dbReference type="RefSeq" id="WP_113947643.1">
    <property type="nucleotide sequence ID" value="NZ_QNQU01000003.1"/>
</dbReference>
<feature type="transmembrane region" description="Helical" evidence="1">
    <location>
        <begin position="45"/>
        <end position="63"/>
    </location>
</feature>
<feature type="transmembrane region" description="Helical" evidence="1">
    <location>
        <begin position="175"/>
        <end position="202"/>
    </location>
</feature>
<dbReference type="AlphaFoldDB" id="A0A366L8U1"/>
<dbReference type="Proteomes" id="UP000252081">
    <property type="component" value="Unassembled WGS sequence"/>
</dbReference>
<comment type="caution">
    <text evidence="2">The sequence shown here is derived from an EMBL/GenBank/DDBJ whole genome shotgun (WGS) entry which is preliminary data.</text>
</comment>
<feature type="transmembrane region" description="Helical" evidence="1">
    <location>
        <begin position="262"/>
        <end position="281"/>
    </location>
</feature>
<keyword evidence="1" id="KW-0472">Membrane</keyword>
<feature type="transmembrane region" description="Helical" evidence="1">
    <location>
        <begin position="420"/>
        <end position="439"/>
    </location>
</feature>
<reference evidence="2 3" key="1">
    <citation type="submission" date="2018-07" db="EMBL/GenBank/DDBJ databases">
        <title>A draft genome of a endophytic bacteria, a new species of Pedobacter.</title>
        <authorList>
            <person name="Zhang Z.D."/>
            <person name="Chen Z.J."/>
        </authorList>
    </citation>
    <scope>NUCLEOTIDE SEQUENCE [LARGE SCALE GENOMIC DNA]</scope>
    <source>
        <strain evidence="2 3">RS10</strain>
    </source>
</reference>
<keyword evidence="3" id="KW-1185">Reference proteome</keyword>
<proteinExistence type="predicted"/>
<feature type="transmembrane region" description="Helical" evidence="1">
    <location>
        <begin position="138"/>
        <end position="155"/>
    </location>
</feature>
<feature type="transmembrane region" description="Helical" evidence="1">
    <location>
        <begin position="12"/>
        <end position="33"/>
    </location>
</feature>
<keyword evidence="1" id="KW-1133">Transmembrane helix</keyword>
<protein>
    <submittedName>
        <fullName evidence="2">Uncharacterized protein</fullName>
    </submittedName>
</protein>
<feature type="transmembrane region" description="Helical" evidence="1">
    <location>
        <begin position="68"/>
        <end position="85"/>
    </location>
</feature>